<evidence type="ECO:0000313" key="1">
    <source>
        <dbReference type="EMBL" id="CAI6317446.1"/>
    </source>
</evidence>
<comment type="caution">
    <text evidence="1">The sequence shown here is derived from an EMBL/GenBank/DDBJ whole genome shotgun (WGS) entry which is preliminary data.</text>
</comment>
<gene>
    <name evidence="1" type="ORF">PDIGIT_LOCUS3462</name>
</gene>
<organism evidence="1 2">
    <name type="scientific">Periconia digitata</name>
    <dbReference type="NCBI Taxonomy" id="1303443"/>
    <lineage>
        <taxon>Eukaryota</taxon>
        <taxon>Fungi</taxon>
        <taxon>Dikarya</taxon>
        <taxon>Ascomycota</taxon>
        <taxon>Pezizomycotina</taxon>
        <taxon>Dothideomycetes</taxon>
        <taxon>Pleosporomycetidae</taxon>
        <taxon>Pleosporales</taxon>
        <taxon>Massarineae</taxon>
        <taxon>Periconiaceae</taxon>
        <taxon>Periconia</taxon>
    </lineage>
</organism>
<reference evidence="1" key="1">
    <citation type="submission" date="2023-01" db="EMBL/GenBank/DDBJ databases">
        <authorList>
            <person name="Van Ghelder C."/>
            <person name="Rancurel C."/>
        </authorList>
    </citation>
    <scope>NUCLEOTIDE SEQUENCE</scope>
    <source>
        <strain evidence="1">CNCM I-4278</strain>
    </source>
</reference>
<keyword evidence="2" id="KW-1185">Reference proteome</keyword>
<dbReference type="AlphaFoldDB" id="A0A9W4U6R6"/>
<protein>
    <submittedName>
        <fullName evidence="1">Uncharacterized protein</fullName>
    </submittedName>
</protein>
<proteinExistence type="predicted"/>
<accession>A0A9W4U6R6</accession>
<dbReference type="Proteomes" id="UP001152607">
    <property type="component" value="Unassembled WGS sequence"/>
</dbReference>
<name>A0A9W4U6R6_9PLEO</name>
<sequence>MVVGTFLSHRIPMRHKGLVYNHMIQLHSSFSRTHVSWLSPTYNSRLKFSM</sequence>
<evidence type="ECO:0000313" key="2">
    <source>
        <dbReference type="Proteomes" id="UP001152607"/>
    </source>
</evidence>
<dbReference type="EMBL" id="CAOQHR010000002">
    <property type="protein sequence ID" value="CAI6317446.1"/>
    <property type="molecule type" value="Genomic_DNA"/>
</dbReference>